<name>A0A225MCX0_9BURK</name>
<feature type="signal peptide" evidence="5">
    <location>
        <begin position="1"/>
        <end position="27"/>
    </location>
</feature>
<gene>
    <name evidence="8" type="ORF">CEY11_18135</name>
</gene>
<dbReference type="SUPFAM" id="SSF63411">
    <property type="entry name" value="LuxS/MPP-like metallohydrolase"/>
    <property type="match status" value="4"/>
</dbReference>
<dbReference type="RefSeq" id="WP_088604816.1">
    <property type="nucleotide sequence ID" value="NZ_NJIH01000010.1"/>
</dbReference>
<feature type="chain" id="PRO_5012962961" evidence="5">
    <location>
        <begin position="28"/>
        <end position="1005"/>
    </location>
</feature>
<organism evidence="8 9">
    <name type="scientific">Candidimonas nitroreducens</name>
    <dbReference type="NCBI Taxonomy" id="683354"/>
    <lineage>
        <taxon>Bacteria</taxon>
        <taxon>Pseudomonadati</taxon>
        <taxon>Pseudomonadota</taxon>
        <taxon>Betaproteobacteria</taxon>
        <taxon>Burkholderiales</taxon>
        <taxon>Alcaligenaceae</taxon>
        <taxon>Candidimonas</taxon>
    </lineage>
</organism>
<dbReference type="Gene3D" id="3.30.830.10">
    <property type="entry name" value="Metalloenzyme, LuxS/M16 peptidase-like"/>
    <property type="match status" value="4"/>
</dbReference>
<evidence type="ECO:0000256" key="4">
    <source>
        <dbReference type="SAM" id="MobiDB-lite"/>
    </source>
</evidence>
<evidence type="ECO:0000256" key="5">
    <source>
        <dbReference type="SAM" id="SignalP"/>
    </source>
</evidence>
<feature type="compositionally biased region" description="Low complexity" evidence="4">
    <location>
        <begin position="977"/>
        <end position="1005"/>
    </location>
</feature>
<dbReference type="GO" id="GO:0004222">
    <property type="term" value="F:metalloendopeptidase activity"/>
    <property type="evidence" value="ECO:0007669"/>
    <property type="project" value="InterPro"/>
</dbReference>
<dbReference type="InterPro" id="IPR050361">
    <property type="entry name" value="MPP/UQCRC_Complex"/>
</dbReference>
<dbReference type="InterPro" id="IPR011765">
    <property type="entry name" value="Pept_M16_N"/>
</dbReference>
<dbReference type="PROSITE" id="PS00143">
    <property type="entry name" value="INSULINASE"/>
    <property type="match status" value="1"/>
</dbReference>
<comment type="cofactor">
    <cofactor evidence="1">
        <name>Zn(2+)</name>
        <dbReference type="ChEBI" id="CHEBI:29105"/>
    </cofactor>
</comment>
<evidence type="ECO:0000256" key="3">
    <source>
        <dbReference type="RuleBase" id="RU004447"/>
    </source>
</evidence>
<dbReference type="Proteomes" id="UP000214603">
    <property type="component" value="Unassembled WGS sequence"/>
</dbReference>
<proteinExistence type="inferred from homology"/>
<comment type="similarity">
    <text evidence="2 3">Belongs to the peptidase M16 family.</text>
</comment>
<evidence type="ECO:0000256" key="2">
    <source>
        <dbReference type="ARBA" id="ARBA00007261"/>
    </source>
</evidence>
<sequence>MTSLTRRTATYLGLLLAGLLSAASAAAAGGAAAASDSQAPATVSGAAPAAAATAAAASAAAASTTAATAAASPPVSHTTSQAPITLPAGISAGPSVEGVSQYTLNNGLRVLLSPDDSKPTTTVNMTYLVGSRRENYGQTGMAHLLEHMLFRGTPKLHNALAAFSQRGLRANGSTTSDRTNFYASFAADPNTLSWFLDWQADAMENALISKSDLDSEMTVVRNEMERGENNPFQILTQKMQATAYQWHNYGHATIGARSDVENVDVGQLRAFYKEYYQPDDAVLIVSGKFDPQATLRTIAAAFGKIPRPTRVLPPEYTVEPAQDGEREVVLRRHGGSPLVAAMYHIPQAASADYTALDLGVSILADTPSGPLYHALVGQNLASGVFGYTVARLQPGYAMFGAQLDKGMDQQRALQVLNQTLESAAQHPFTEADLTRIKNQWLTGWQQVYADPASMADALSEASAAGDWRLFFLQRDRVQQATLADVQRVTQDYLVRSNRTDGLYIPTDKPERAPEPGKVDLTALFKHYKGRPMPTATAAFDPTPEHIDAATQRSTLQLPNGDVKLALLPKATRGGLVEARLLIRFGNVDTLKGKRTASNAVAALLGRGTDKLTRQQIDDKLTALQASVNFDGSGGAVAASLSTTREHLPQLIGLVLDMVRHANFPDKELAEYQREMASSISDAQSDPTALASRTLARYMNPWPSDDIRYTPTFAEALARIQALKRQDLVDFHQQFYGAGNIEFSAVGDFDAQAAKTALTQALQGWHKAPSYTRVPDPYRAVAPKEFLIDTPDKANSFYLADLPIKMQDTDPRYVALYVANYLLGGSGNSRLWNKVRVQEGLSYDVHSRLSVSSHEASGDWTIYAIQAPQNAHRVQQSVHEELARALHDGYTEQEVKDAVHAILNFRKLARAQDGSLADAWIDYMDEGRSFAWSQQHDEKLRALTAADVNAALRAVLKPADFSSALAADEKRLAEGATPAHPGSAAPKAAANADAAEAQARQAAELR</sequence>
<keyword evidence="9" id="KW-1185">Reference proteome</keyword>
<dbReference type="InterPro" id="IPR011249">
    <property type="entry name" value="Metalloenz_LuxS/M16"/>
</dbReference>
<dbReference type="InterPro" id="IPR006311">
    <property type="entry name" value="TAT_signal"/>
</dbReference>
<feature type="region of interest" description="Disordered" evidence="4">
    <location>
        <begin position="971"/>
        <end position="1005"/>
    </location>
</feature>
<evidence type="ECO:0000313" key="8">
    <source>
        <dbReference type="EMBL" id="OWT56809.1"/>
    </source>
</evidence>
<evidence type="ECO:0000259" key="7">
    <source>
        <dbReference type="Pfam" id="PF05193"/>
    </source>
</evidence>
<dbReference type="InterPro" id="IPR001431">
    <property type="entry name" value="Pept_M16_Zn_BS"/>
</dbReference>
<feature type="domain" description="Peptidase M16 N-terminal" evidence="6">
    <location>
        <begin position="109"/>
        <end position="255"/>
    </location>
</feature>
<protein>
    <submittedName>
        <fullName evidence="8">Peptidase M16</fullName>
    </submittedName>
</protein>
<dbReference type="AlphaFoldDB" id="A0A225MCX0"/>
<dbReference type="GO" id="GO:0046872">
    <property type="term" value="F:metal ion binding"/>
    <property type="evidence" value="ECO:0007669"/>
    <property type="project" value="InterPro"/>
</dbReference>
<dbReference type="PROSITE" id="PS51318">
    <property type="entry name" value="TAT"/>
    <property type="match status" value="1"/>
</dbReference>
<dbReference type="InterPro" id="IPR007863">
    <property type="entry name" value="Peptidase_M16_C"/>
</dbReference>
<dbReference type="PANTHER" id="PTHR11851:SF49">
    <property type="entry name" value="MITOCHONDRIAL-PROCESSING PEPTIDASE SUBUNIT ALPHA"/>
    <property type="match status" value="1"/>
</dbReference>
<evidence type="ECO:0000259" key="6">
    <source>
        <dbReference type="Pfam" id="PF00675"/>
    </source>
</evidence>
<feature type="domain" description="Peptidase M16 C-terminal" evidence="7">
    <location>
        <begin position="263"/>
        <end position="439"/>
    </location>
</feature>
<comment type="caution">
    <text evidence="8">The sequence shown here is derived from an EMBL/GenBank/DDBJ whole genome shotgun (WGS) entry which is preliminary data.</text>
</comment>
<dbReference type="GO" id="GO:0006508">
    <property type="term" value="P:proteolysis"/>
    <property type="evidence" value="ECO:0007669"/>
    <property type="project" value="InterPro"/>
</dbReference>
<dbReference type="EMBL" id="NJIH01000010">
    <property type="protein sequence ID" value="OWT56809.1"/>
    <property type="molecule type" value="Genomic_DNA"/>
</dbReference>
<evidence type="ECO:0000313" key="9">
    <source>
        <dbReference type="Proteomes" id="UP000214603"/>
    </source>
</evidence>
<evidence type="ECO:0000256" key="1">
    <source>
        <dbReference type="ARBA" id="ARBA00001947"/>
    </source>
</evidence>
<keyword evidence="5" id="KW-0732">Signal</keyword>
<dbReference type="PANTHER" id="PTHR11851">
    <property type="entry name" value="METALLOPROTEASE"/>
    <property type="match status" value="1"/>
</dbReference>
<feature type="domain" description="Peptidase M16 C-terminal" evidence="7">
    <location>
        <begin position="722"/>
        <end position="899"/>
    </location>
</feature>
<dbReference type="Pfam" id="PF00675">
    <property type="entry name" value="Peptidase_M16"/>
    <property type="match status" value="1"/>
</dbReference>
<reference evidence="9" key="1">
    <citation type="submission" date="2017-06" db="EMBL/GenBank/DDBJ databases">
        <title>Herbaspirillum phytohormonus sp. nov., isolated from the root nodule of Robinia pseudoacacia in lead-zinc mine.</title>
        <authorList>
            <person name="Fan M."/>
            <person name="Lin Y."/>
        </authorList>
    </citation>
    <scope>NUCLEOTIDE SEQUENCE [LARGE SCALE GENOMIC DNA]</scope>
    <source>
        <strain evidence="9">SC-089</strain>
    </source>
</reference>
<accession>A0A225MCX0</accession>
<dbReference type="Pfam" id="PF05193">
    <property type="entry name" value="Peptidase_M16_C"/>
    <property type="match status" value="2"/>
</dbReference>